<sequence length="62" mass="7414">MKEELKDELEEVKDYIKTRDKVMKESIKQIDEKVECYLGPIETEKKTMEIPKNLHSSNGEKW</sequence>
<comment type="caution">
    <text evidence="1">The sequence shown here is derived from an EMBL/GenBank/DDBJ whole genome shotgun (WGS) entry which is preliminary data.</text>
</comment>
<name>X0YGC5_9ZZZZ</name>
<dbReference type="AlphaFoldDB" id="X0YGC5"/>
<feature type="non-terminal residue" evidence="1">
    <location>
        <position position="62"/>
    </location>
</feature>
<evidence type="ECO:0000313" key="1">
    <source>
        <dbReference type="EMBL" id="GAG55029.1"/>
    </source>
</evidence>
<organism evidence="1">
    <name type="scientific">marine sediment metagenome</name>
    <dbReference type="NCBI Taxonomy" id="412755"/>
    <lineage>
        <taxon>unclassified sequences</taxon>
        <taxon>metagenomes</taxon>
        <taxon>ecological metagenomes</taxon>
    </lineage>
</organism>
<gene>
    <name evidence="1" type="ORF">S01H4_16462</name>
</gene>
<proteinExistence type="predicted"/>
<protein>
    <submittedName>
        <fullName evidence="1">Uncharacterized protein</fullName>
    </submittedName>
</protein>
<reference evidence="1" key="1">
    <citation type="journal article" date="2014" name="Front. Microbiol.">
        <title>High frequency of phylogenetically diverse reductive dehalogenase-homologous genes in deep subseafloor sedimentary metagenomes.</title>
        <authorList>
            <person name="Kawai M."/>
            <person name="Futagami T."/>
            <person name="Toyoda A."/>
            <person name="Takaki Y."/>
            <person name="Nishi S."/>
            <person name="Hori S."/>
            <person name="Arai W."/>
            <person name="Tsubouchi T."/>
            <person name="Morono Y."/>
            <person name="Uchiyama I."/>
            <person name="Ito T."/>
            <person name="Fujiyama A."/>
            <person name="Inagaki F."/>
            <person name="Takami H."/>
        </authorList>
    </citation>
    <scope>NUCLEOTIDE SEQUENCE</scope>
    <source>
        <strain evidence="1">Expedition CK06-06</strain>
    </source>
</reference>
<accession>X0YGC5</accession>
<dbReference type="EMBL" id="BART01007221">
    <property type="protein sequence ID" value="GAG55029.1"/>
    <property type="molecule type" value="Genomic_DNA"/>
</dbReference>